<dbReference type="InterPro" id="IPR036061">
    <property type="entry name" value="CheW-like_dom_sf"/>
</dbReference>
<evidence type="ECO:0000256" key="4">
    <source>
        <dbReference type="ARBA" id="ARBA00022679"/>
    </source>
</evidence>
<evidence type="ECO:0000259" key="12">
    <source>
        <dbReference type="PROSITE" id="PS50894"/>
    </source>
</evidence>
<dbReference type="InterPro" id="IPR011006">
    <property type="entry name" value="CheY-like_superfamily"/>
</dbReference>
<dbReference type="Gene3D" id="1.20.120.160">
    <property type="entry name" value="HPT domain"/>
    <property type="match status" value="1"/>
</dbReference>
<evidence type="ECO:0000259" key="10">
    <source>
        <dbReference type="PROSITE" id="PS50110"/>
    </source>
</evidence>
<dbReference type="InterPro" id="IPR008207">
    <property type="entry name" value="Sig_transdc_His_kin_Hpt_dom"/>
</dbReference>
<gene>
    <name evidence="13" type="ORF">C7H19_08220</name>
</gene>
<comment type="caution">
    <text evidence="13">The sequence shown here is derived from an EMBL/GenBank/DDBJ whole genome shotgun (WGS) entry which is preliminary data.</text>
</comment>
<dbReference type="GO" id="GO:0006935">
    <property type="term" value="P:chemotaxis"/>
    <property type="evidence" value="ECO:0007669"/>
    <property type="project" value="InterPro"/>
</dbReference>
<dbReference type="InterPro" id="IPR005467">
    <property type="entry name" value="His_kinase_dom"/>
</dbReference>
<keyword evidence="6" id="KW-0902">Two-component regulatory system</keyword>
<dbReference type="InterPro" id="IPR036641">
    <property type="entry name" value="HPT_dom_sf"/>
</dbReference>
<dbReference type="RefSeq" id="WP_106456389.1">
    <property type="nucleotide sequence ID" value="NZ_PXOH01000006.1"/>
</dbReference>
<evidence type="ECO:0000256" key="1">
    <source>
        <dbReference type="ARBA" id="ARBA00000085"/>
    </source>
</evidence>
<feature type="modified residue" description="Phosphohistidine" evidence="7">
    <location>
        <position position="46"/>
    </location>
</feature>
<evidence type="ECO:0000259" key="11">
    <source>
        <dbReference type="PROSITE" id="PS50851"/>
    </source>
</evidence>
<dbReference type="SUPFAM" id="SSF47226">
    <property type="entry name" value="Histidine-containing phosphotransfer domain, HPT domain"/>
    <property type="match status" value="1"/>
</dbReference>
<dbReference type="Pfam" id="PF00072">
    <property type="entry name" value="Response_reg"/>
    <property type="match status" value="1"/>
</dbReference>
<dbReference type="FunFam" id="3.30.565.10:FF:000016">
    <property type="entry name" value="Chemotaxis protein CheA, putative"/>
    <property type="match status" value="1"/>
</dbReference>
<reference evidence="13 14" key="2">
    <citation type="submission" date="2018-03" db="EMBL/GenBank/DDBJ databases">
        <authorList>
            <person name="Keele B.F."/>
        </authorList>
    </citation>
    <scope>NUCLEOTIDE SEQUENCE [LARGE SCALE GENOMIC DNA]</scope>
    <source>
        <strain evidence="13 14">CCALA 016</strain>
    </source>
</reference>
<dbReference type="InterPro" id="IPR036890">
    <property type="entry name" value="HATPase_C_sf"/>
</dbReference>
<dbReference type="OrthoDB" id="291966at2"/>
<keyword evidence="4" id="KW-0808">Transferase</keyword>
<feature type="domain" description="HPt" evidence="12">
    <location>
        <begin position="1"/>
        <end position="104"/>
    </location>
</feature>
<keyword evidence="5 13" id="KW-0418">Kinase</keyword>
<keyword evidence="14" id="KW-1185">Reference proteome</keyword>
<dbReference type="InterPro" id="IPR051315">
    <property type="entry name" value="Bact_Chemotaxis_CheA"/>
</dbReference>
<dbReference type="EC" id="2.7.13.3" evidence="2"/>
<dbReference type="GO" id="GO:0000155">
    <property type="term" value="F:phosphorelay sensor kinase activity"/>
    <property type="evidence" value="ECO:0007669"/>
    <property type="project" value="InterPro"/>
</dbReference>
<evidence type="ECO:0000259" key="9">
    <source>
        <dbReference type="PROSITE" id="PS50109"/>
    </source>
</evidence>
<dbReference type="SUPFAM" id="SSF52172">
    <property type="entry name" value="CheY-like"/>
    <property type="match status" value="1"/>
</dbReference>
<dbReference type="SMART" id="SM00073">
    <property type="entry name" value="HPT"/>
    <property type="match status" value="1"/>
</dbReference>
<evidence type="ECO:0000313" key="14">
    <source>
        <dbReference type="Proteomes" id="UP000239001"/>
    </source>
</evidence>
<dbReference type="Gene3D" id="3.30.565.10">
    <property type="entry name" value="Histidine kinase-like ATPase, C-terminal domain"/>
    <property type="match status" value="1"/>
</dbReference>
<evidence type="ECO:0000313" key="13">
    <source>
        <dbReference type="EMBL" id="PSF37949.1"/>
    </source>
</evidence>
<evidence type="ECO:0000256" key="3">
    <source>
        <dbReference type="ARBA" id="ARBA00022553"/>
    </source>
</evidence>
<name>A0A2T1LZU9_9CHRO</name>
<feature type="domain" description="CheW-like" evidence="11">
    <location>
        <begin position="614"/>
        <end position="756"/>
    </location>
</feature>
<dbReference type="Proteomes" id="UP000239001">
    <property type="component" value="Unassembled WGS sequence"/>
</dbReference>
<feature type="modified residue" description="4-aspartylphosphate" evidence="8">
    <location>
        <position position="826"/>
    </location>
</feature>
<dbReference type="Gene3D" id="2.30.30.40">
    <property type="entry name" value="SH3 Domains"/>
    <property type="match status" value="1"/>
</dbReference>
<dbReference type="Pfam" id="PF02518">
    <property type="entry name" value="HATPase_c"/>
    <property type="match status" value="1"/>
</dbReference>
<dbReference type="PROSITE" id="PS50109">
    <property type="entry name" value="HIS_KIN"/>
    <property type="match status" value="1"/>
</dbReference>
<dbReference type="EMBL" id="PXOH01000006">
    <property type="protein sequence ID" value="PSF37949.1"/>
    <property type="molecule type" value="Genomic_DNA"/>
</dbReference>
<dbReference type="PANTHER" id="PTHR43395">
    <property type="entry name" value="SENSOR HISTIDINE KINASE CHEA"/>
    <property type="match status" value="1"/>
</dbReference>
<dbReference type="CDD" id="cd00088">
    <property type="entry name" value="HPT"/>
    <property type="match status" value="1"/>
</dbReference>
<proteinExistence type="predicted"/>
<protein>
    <recommendedName>
        <fullName evidence="2">histidine kinase</fullName>
        <ecNumber evidence="2">2.7.13.3</ecNumber>
    </recommendedName>
</protein>
<dbReference type="Pfam" id="PF01627">
    <property type="entry name" value="Hpt"/>
    <property type="match status" value="1"/>
</dbReference>
<dbReference type="SUPFAM" id="SSF50341">
    <property type="entry name" value="CheW-like"/>
    <property type="match status" value="1"/>
</dbReference>
<evidence type="ECO:0000256" key="8">
    <source>
        <dbReference type="PROSITE-ProRule" id="PRU00169"/>
    </source>
</evidence>
<organism evidence="13 14">
    <name type="scientific">Aphanothece hegewaldii CCALA 016</name>
    <dbReference type="NCBI Taxonomy" id="2107694"/>
    <lineage>
        <taxon>Bacteria</taxon>
        <taxon>Bacillati</taxon>
        <taxon>Cyanobacteriota</taxon>
        <taxon>Cyanophyceae</taxon>
        <taxon>Oscillatoriophycideae</taxon>
        <taxon>Chroococcales</taxon>
        <taxon>Aphanothecaceae</taxon>
        <taxon>Aphanothece</taxon>
    </lineage>
</organism>
<dbReference type="SMART" id="SM00448">
    <property type="entry name" value="REC"/>
    <property type="match status" value="1"/>
</dbReference>
<dbReference type="PRINTS" id="PR00344">
    <property type="entry name" value="BCTRLSENSOR"/>
</dbReference>
<dbReference type="InterPro" id="IPR004105">
    <property type="entry name" value="CheA-like_dim"/>
</dbReference>
<dbReference type="InterPro" id="IPR002545">
    <property type="entry name" value="CheW-lke_dom"/>
</dbReference>
<feature type="domain" description="Histidine kinase" evidence="9">
    <location>
        <begin position="378"/>
        <end position="612"/>
    </location>
</feature>
<dbReference type="PROSITE" id="PS50894">
    <property type="entry name" value="HPT"/>
    <property type="match status" value="1"/>
</dbReference>
<evidence type="ECO:0000256" key="7">
    <source>
        <dbReference type="PROSITE-ProRule" id="PRU00110"/>
    </source>
</evidence>
<feature type="domain" description="Response regulatory" evidence="10">
    <location>
        <begin position="776"/>
        <end position="893"/>
    </location>
</feature>
<dbReference type="SMART" id="SM01231">
    <property type="entry name" value="H-kinase_dim"/>
    <property type="match status" value="1"/>
</dbReference>
<dbReference type="AlphaFoldDB" id="A0A2T1LZU9"/>
<accession>A0A2T1LZU9</accession>
<dbReference type="SMART" id="SM00387">
    <property type="entry name" value="HATPase_c"/>
    <property type="match status" value="1"/>
</dbReference>
<comment type="catalytic activity">
    <reaction evidence="1">
        <text>ATP + protein L-histidine = ADP + protein N-phospho-L-histidine.</text>
        <dbReference type="EC" id="2.7.13.3"/>
    </reaction>
</comment>
<dbReference type="PROSITE" id="PS50851">
    <property type="entry name" value="CHEW"/>
    <property type="match status" value="1"/>
</dbReference>
<dbReference type="Gene3D" id="3.40.50.2300">
    <property type="match status" value="1"/>
</dbReference>
<dbReference type="PANTHER" id="PTHR43395:SF1">
    <property type="entry name" value="CHEMOTAXIS PROTEIN CHEA"/>
    <property type="match status" value="1"/>
</dbReference>
<evidence type="ECO:0000256" key="5">
    <source>
        <dbReference type="ARBA" id="ARBA00022777"/>
    </source>
</evidence>
<evidence type="ECO:0000256" key="2">
    <source>
        <dbReference type="ARBA" id="ARBA00012438"/>
    </source>
</evidence>
<dbReference type="GO" id="GO:0005737">
    <property type="term" value="C:cytoplasm"/>
    <property type="evidence" value="ECO:0007669"/>
    <property type="project" value="InterPro"/>
</dbReference>
<dbReference type="SUPFAM" id="SSF55874">
    <property type="entry name" value="ATPase domain of HSP90 chaperone/DNA topoisomerase II/histidine kinase"/>
    <property type="match status" value="1"/>
</dbReference>
<dbReference type="SMART" id="SM00260">
    <property type="entry name" value="CheW"/>
    <property type="match status" value="1"/>
</dbReference>
<dbReference type="InterPro" id="IPR004358">
    <property type="entry name" value="Sig_transdc_His_kin-like_C"/>
</dbReference>
<reference evidence="13 14" key="1">
    <citation type="submission" date="2018-03" db="EMBL/GenBank/DDBJ databases">
        <title>The ancient ancestry and fast evolution of plastids.</title>
        <authorList>
            <person name="Moore K.R."/>
            <person name="Magnabosco C."/>
            <person name="Momper L."/>
            <person name="Gold D.A."/>
            <person name="Bosak T."/>
            <person name="Fournier G.P."/>
        </authorList>
    </citation>
    <scope>NUCLEOTIDE SEQUENCE [LARGE SCALE GENOMIC DNA]</scope>
    <source>
        <strain evidence="13 14">CCALA 016</strain>
    </source>
</reference>
<evidence type="ECO:0000256" key="6">
    <source>
        <dbReference type="ARBA" id="ARBA00023012"/>
    </source>
</evidence>
<dbReference type="Pfam" id="PF01584">
    <property type="entry name" value="CheW"/>
    <property type="match status" value="1"/>
</dbReference>
<dbReference type="InterPro" id="IPR001789">
    <property type="entry name" value="Sig_transdc_resp-reg_receiver"/>
</dbReference>
<dbReference type="InterPro" id="IPR003594">
    <property type="entry name" value="HATPase_dom"/>
</dbReference>
<dbReference type="PROSITE" id="PS50110">
    <property type="entry name" value="RESPONSE_REGULATORY"/>
    <property type="match status" value="1"/>
</dbReference>
<sequence length="895" mass="99897">MKEQDIKRQFLDEAGDYLNVIESALLGCSTKEITSAQFDAVLRAAHSIKGGAAMMGYQTLSDFAHRLEDFFKVLKSHSKPEIDETVESLFLSSVDQLRQISSFYRQGAETIAPEWLSEQVEPIFQGLLDRIGELTPEKSLSLLSEDVGEEMTVLIFETEVESCLQGLESIIAQPQPTNLREEILSISQELGGLGEMLQLPQFSRLCTSIYEHLKSATEGIDAIALSAIQAWRRAQAMVIVGQKEAITSEFLLNHSTVIPTLETETTSPEELKIETVSTEEKTLRVSSSLLTELADLFGEMSIGRNSMDLQLQRLRRLFNLLNQRIQRLESSSQALRSLYDQRIQGYTSSVIPIKTNSVKPHLALFDNLEMDNYSDLHPLSQEVMETIFQIEEVANDLDIYLAETEKTAKDSQQTFELIQSQLTKARMRPLTDLIAHFPRALRDMSLKYGKPVELKIQGETTRIDRTILESLNDPLLHLLRNAFDHGIEDPEKRKEVGKPPQGTITISASTVRNHTIIQIQDDGAGINLDKIRSQAHKMGLDEDIIAKATIDDLLNLIFEPGFSTAENKSELSGRGVGMDIVKTQVQQMQGDIKVSTLAGQGTTFTITVPMTLSLIRVLLIEVEQMLMAVPCNAIEAMILPEPSQIIQFKGQTFLKEESELFPLIYLKDWLNIPTVYTQRDHESLPSIDKPTILKIALGNNYIGLWVERYWGEQEVTIRPVEGNLKLPNGFTGCTILGDGCVVPLIDPALLLQPSFPPSFLSSSFISNSQPTAQKATLLVIDDSINVRRLLALTLEKAGYQVEQAKDGQDALEKLQRGLGVQGIICDIEMPRLDGYGFLANYKTDSIGQNIPVVMLTSRSGEKHRSIAMNLGASAYFSKPFQEKLLLQTLQSLIKN</sequence>
<keyword evidence="3 8" id="KW-0597">Phosphoprotein</keyword>